<dbReference type="AlphaFoldDB" id="A0A1Q9EU18"/>
<evidence type="ECO:0008006" key="3">
    <source>
        <dbReference type="Google" id="ProtNLM"/>
    </source>
</evidence>
<sequence length="496" mass="54351">MRRAALAVVGTGAVLLRCPDEEGATDSGALAAAESGCPCDAQPPQLWSDNTAFEGCAAEAQRVAQGLVAFRLLPGDIAGTVVCVPLQCRPCAGGAPSLPPSESNVLTFATSELCPLGSPVIVTDAALSEAQQEFIQTFGASPLHRNQEFRGLWAECSGTVQRVAANVCFPTLAGEECDEWSKYALPRCRLNLGFPYDPQHMSFLTAHACPSTRQLYCPPDVPIAIRATLKAGSRSTGLWAATIEGLLPSLVAIRRALTASLQDEVNFARGSGSSADAAFKRFGREWIEHELFRLGCSQEDWHRTLNGITARHFNEELPLLGLPLALCPTCCRDGTARLRVVTLRNPFARLASYWREWKQRRGHLAPDISFDAWLKEILSESPDRSFISERDEFHVEPAFTSPPQEKEVVFLVERPEESIRLVEDALCREPYRRCGPLPPFPGGSKGALSRQSEVSWSIELQALVASRYEHDLKAETDALAAIELMLREEKLCRPLP</sequence>
<comment type="caution">
    <text evidence="1">The sequence shown here is derived from an EMBL/GenBank/DDBJ whole genome shotgun (WGS) entry which is preliminary data.</text>
</comment>
<proteinExistence type="predicted"/>
<accession>A0A1Q9EU18</accession>
<dbReference type="EMBL" id="LSRX01000069">
    <property type="protein sequence ID" value="OLQ10897.1"/>
    <property type="molecule type" value="Genomic_DNA"/>
</dbReference>
<evidence type="ECO:0000313" key="1">
    <source>
        <dbReference type="EMBL" id="OLQ10897.1"/>
    </source>
</evidence>
<evidence type="ECO:0000313" key="2">
    <source>
        <dbReference type="Proteomes" id="UP000186817"/>
    </source>
</evidence>
<gene>
    <name evidence="1" type="ORF">AK812_SmicGene5308</name>
</gene>
<protein>
    <recommendedName>
        <fullName evidence="3">Sulfotransferase domain-containing protein</fullName>
    </recommendedName>
</protein>
<dbReference type="OMA" id="ECDEWSK"/>
<dbReference type="Proteomes" id="UP000186817">
    <property type="component" value="Unassembled WGS sequence"/>
</dbReference>
<reference evidence="1 2" key="1">
    <citation type="submission" date="2016-02" db="EMBL/GenBank/DDBJ databases">
        <title>Genome analysis of coral dinoflagellate symbionts highlights evolutionary adaptations to a symbiotic lifestyle.</title>
        <authorList>
            <person name="Aranda M."/>
            <person name="Li Y."/>
            <person name="Liew Y.J."/>
            <person name="Baumgarten S."/>
            <person name="Simakov O."/>
            <person name="Wilson M."/>
            <person name="Piel J."/>
            <person name="Ashoor H."/>
            <person name="Bougouffa S."/>
            <person name="Bajic V.B."/>
            <person name="Ryu T."/>
            <person name="Ravasi T."/>
            <person name="Bayer T."/>
            <person name="Micklem G."/>
            <person name="Kim H."/>
            <person name="Bhak J."/>
            <person name="Lajeunesse T.C."/>
            <person name="Voolstra C.R."/>
        </authorList>
    </citation>
    <scope>NUCLEOTIDE SEQUENCE [LARGE SCALE GENOMIC DNA]</scope>
    <source>
        <strain evidence="1 2">CCMP2467</strain>
    </source>
</reference>
<keyword evidence="2" id="KW-1185">Reference proteome</keyword>
<dbReference type="OrthoDB" id="427143at2759"/>
<organism evidence="1 2">
    <name type="scientific">Symbiodinium microadriaticum</name>
    <name type="common">Dinoflagellate</name>
    <name type="synonym">Zooxanthella microadriatica</name>
    <dbReference type="NCBI Taxonomy" id="2951"/>
    <lineage>
        <taxon>Eukaryota</taxon>
        <taxon>Sar</taxon>
        <taxon>Alveolata</taxon>
        <taxon>Dinophyceae</taxon>
        <taxon>Suessiales</taxon>
        <taxon>Symbiodiniaceae</taxon>
        <taxon>Symbiodinium</taxon>
    </lineage>
</organism>
<name>A0A1Q9EU18_SYMMI</name>